<dbReference type="EMBL" id="LDJR01000060">
    <property type="protein sequence ID" value="OAK67440.1"/>
    <property type="molecule type" value="Genomic_DNA"/>
</dbReference>
<dbReference type="CDD" id="cd00757">
    <property type="entry name" value="ThiF_MoeB_HesA_family"/>
    <property type="match status" value="1"/>
</dbReference>
<gene>
    <name evidence="4" type="ORF">ABB05_20080</name>
</gene>
<dbReference type="STRING" id="217031.ABB05_20080"/>
<evidence type="ECO:0000313" key="4">
    <source>
        <dbReference type="EMBL" id="OAK67440.1"/>
    </source>
</evidence>
<feature type="domain" description="THIF-type NAD/FAD binding fold" evidence="3">
    <location>
        <begin position="5"/>
        <end position="238"/>
    </location>
</feature>
<evidence type="ECO:0000256" key="2">
    <source>
        <dbReference type="SAM" id="Phobius"/>
    </source>
</evidence>
<feature type="transmembrane region" description="Helical" evidence="2">
    <location>
        <begin position="140"/>
        <end position="160"/>
    </location>
</feature>
<accession>A0A177ZJB4</accession>
<dbReference type="GO" id="GO:0005829">
    <property type="term" value="C:cytosol"/>
    <property type="evidence" value="ECO:0007669"/>
    <property type="project" value="TreeGrafter"/>
</dbReference>
<dbReference type="PANTHER" id="PTHR10953">
    <property type="entry name" value="UBIQUITIN-ACTIVATING ENZYME E1"/>
    <property type="match status" value="1"/>
</dbReference>
<evidence type="ECO:0000256" key="1">
    <source>
        <dbReference type="ARBA" id="ARBA00009919"/>
    </source>
</evidence>
<dbReference type="PANTHER" id="PTHR10953:SF102">
    <property type="entry name" value="ADENYLYLTRANSFERASE AND SULFURTRANSFERASE MOCS3"/>
    <property type="match status" value="1"/>
</dbReference>
<dbReference type="Pfam" id="PF00899">
    <property type="entry name" value="ThiF"/>
    <property type="match status" value="1"/>
</dbReference>
<dbReference type="InterPro" id="IPR045886">
    <property type="entry name" value="ThiF/MoeB/HesA"/>
</dbReference>
<keyword evidence="2" id="KW-1133">Transmembrane helix</keyword>
<dbReference type="SUPFAM" id="SSF69572">
    <property type="entry name" value="Activating enzymes of the ubiquitin-like proteins"/>
    <property type="match status" value="1"/>
</dbReference>
<dbReference type="RefSeq" id="WP_057986263.1">
    <property type="nucleotide sequence ID" value="NZ_JAGGKH010000024.1"/>
</dbReference>
<keyword evidence="5" id="KW-1185">Reference proteome</keyword>
<dbReference type="Gene3D" id="3.40.50.720">
    <property type="entry name" value="NAD(P)-binding Rossmann-like Domain"/>
    <property type="match status" value="1"/>
</dbReference>
<dbReference type="Proteomes" id="UP000077881">
    <property type="component" value="Unassembled WGS sequence"/>
</dbReference>
<name>A0A177ZJB4_9BACI</name>
<dbReference type="AlphaFoldDB" id="A0A177ZJB4"/>
<evidence type="ECO:0000313" key="5">
    <source>
        <dbReference type="Proteomes" id="UP000077881"/>
    </source>
</evidence>
<dbReference type="InterPro" id="IPR035985">
    <property type="entry name" value="Ubiquitin-activating_enz"/>
</dbReference>
<keyword evidence="2" id="KW-0472">Membrane</keyword>
<dbReference type="FunFam" id="3.40.50.720:FF:000080">
    <property type="entry name" value="Thiazole biosynthesis adenylyltransferase ThiF"/>
    <property type="match status" value="1"/>
</dbReference>
<dbReference type="GO" id="GO:0016779">
    <property type="term" value="F:nucleotidyltransferase activity"/>
    <property type="evidence" value="ECO:0007669"/>
    <property type="project" value="TreeGrafter"/>
</dbReference>
<evidence type="ECO:0000259" key="3">
    <source>
        <dbReference type="Pfam" id="PF00899"/>
    </source>
</evidence>
<comment type="caution">
    <text evidence="4">The sequence shown here is derived from an EMBL/GenBank/DDBJ whole genome shotgun (WGS) entry which is preliminary data.</text>
</comment>
<proteinExistence type="inferred from homology"/>
<dbReference type="GO" id="GO:0008641">
    <property type="term" value="F:ubiquitin-like modifier activating enzyme activity"/>
    <property type="evidence" value="ECO:0007669"/>
    <property type="project" value="InterPro"/>
</dbReference>
<comment type="similarity">
    <text evidence="1">Belongs to the HesA/MoeB/ThiF family.</text>
</comment>
<dbReference type="PATRIC" id="fig|217031.6.peg.4358"/>
<dbReference type="GO" id="GO:0008146">
    <property type="term" value="F:sulfotransferase activity"/>
    <property type="evidence" value="ECO:0007669"/>
    <property type="project" value="TreeGrafter"/>
</dbReference>
<dbReference type="InterPro" id="IPR000594">
    <property type="entry name" value="ThiF_NAD_FAD-bd"/>
</dbReference>
<protein>
    <submittedName>
        <fullName evidence="4">Thiamine biosynthesis protein MoeB</fullName>
    </submittedName>
</protein>
<dbReference type="GO" id="GO:0004792">
    <property type="term" value="F:thiosulfate-cyanide sulfurtransferase activity"/>
    <property type="evidence" value="ECO:0007669"/>
    <property type="project" value="TreeGrafter"/>
</dbReference>
<sequence length="336" mass="37031">MNNRYEKQQLFQPIGYEGQKKIGNAHVLLIGAGALGSASAEMLARAGIGKLTIVDRDILEWSNLQRQQLYKEQDVLEQLPKAVAAKKRINEINSMIDVETFIVDVTAKNVEKLVEGKTVVVDATDNIETRLLVNDATRKAGIPFFMGAIVASYGLIYPIGLGEQPCLHCLLDTLPPHTLTCDTSGVISPIVQVVAAHQVTSVFQYIVGAQVDLSLKSYDLWTGENAAIDVRTLKRQDCLSCSSQATYPYLTDNRQTRAAVLCGRDTVQLTMPQKKFELKLLATGIQPIVSKLICNEHLLACYYLNHRIVLFKDGRVLVHGTKDIVKAKALTVQLLG</sequence>
<keyword evidence="2" id="KW-0812">Transmembrane</keyword>
<reference evidence="4 5" key="1">
    <citation type="submission" date="2015-05" db="EMBL/GenBank/DDBJ databases">
        <title>Comparison of genome.</title>
        <authorList>
            <person name="Zheng Z."/>
            <person name="Sun M."/>
        </authorList>
    </citation>
    <scope>NUCLEOTIDE SEQUENCE [LARGE SCALE GENOMIC DNA]</scope>
    <source>
        <strain evidence="4 5">G25-74</strain>
    </source>
</reference>
<organism evidence="4 5">
    <name type="scientific">Lederbergia galactosidilytica</name>
    <dbReference type="NCBI Taxonomy" id="217031"/>
    <lineage>
        <taxon>Bacteria</taxon>
        <taxon>Bacillati</taxon>
        <taxon>Bacillota</taxon>
        <taxon>Bacilli</taxon>
        <taxon>Bacillales</taxon>
        <taxon>Bacillaceae</taxon>
        <taxon>Lederbergia</taxon>
    </lineage>
</organism>
<dbReference type="OrthoDB" id="9804286at2"/>